<dbReference type="EMBL" id="CAEFZW010000003">
    <property type="protein sequence ID" value="CAB4253975.1"/>
    <property type="molecule type" value="Genomic_DNA"/>
</dbReference>
<keyword evidence="9" id="KW-1208">Phospholipid metabolism</keyword>
<dbReference type="OrthoDB" id="10020554at2759"/>
<feature type="transmembrane region" description="Helical" evidence="11">
    <location>
        <begin position="228"/>
        <end position="253"/>
    </location>
</feature>
<proteinExistence type="inferred from homology"/>
<keyword evidence="5 11" id="KW-1133">Transmembrane helix</keyword>
<keyword evidence="4 11" id="KW-0812">Transmembrane</keyword>
<dbReference type="GeneID" id="64856951"/>
<comment type="subcellular location">
    <subcellularLocation>
        <location evidence="1">Membrane</location>
        <topology evidence="1">Multi-pass membrane protein</topology>
    </subcellularLocation>
</comment>
<protein>
    <submittedName>
        <fullName evidence="12">Similar to Saccharomyces cerevisiae YDL142C CRD1 Cardiolipin synthase</fullName>
    </submittedName>
</protein>
<comment type="caution">
    <text evidence="12">The sequence shown here is derived from an EMBL/GenBank/DDBJ whole genome shotgun (WGS) entry which is preliminary data.</text>
</comment>
<dbReference type="InterPro" id="IPR048254">
    <property type="entry name" value="CDP_ALCOHOL_P_TRANSF_CS"/>
</dbReference>
<organism evidence="12 13">
    <name type="scientific">Maudiozyma barnettii</name>
    <dbReference type="NCBI Taxonomy" id="61262"/>
    <lineage>
        <taxon>Eukaryota</taxon>
        <taxon>Fungi</taxon>
        <taxon>Dikarya</taxon>
        <taxon>Ascomycota</taxon>
        <taxon>Saccharomycotina</taxon>
        <taxon>Saccharomycetes</taxon>
        <taxon>Saccharomycetales</taxon>
        <taxon>Saccharomycetaceae</taxon>
        <taxon>Maudiozyma</taxon>
    </lineage>
</organism>
<sequence>MYRLIGSRTTAIRRVVATCNSRTSIHTSSIILNKQKHVKPPRSNKVLTIPNALTISRIAATPFIGHFIITNNLTPALGIFAYCCVTDFLDGYIARKYNLGSMAGTILDPMADKLLMLVTTVAMTIPSGPAIIPLPLAFVIIGRDFGLAVTAFILRYTSLKKVYKGVTWNSYWNFFKYPSAKVKPSQISKWNTFLQMIYLGLGVVVLIKDDKTDIEAEENDEEDKDNNVLLASFKWLGFIVGGTTVLSGASYALSRNAVKFLKI</sequence>
<dbReference type="PANTHER" id="PTHR14269:SF60">
    <property type="entry name" value="CARDIOLIPIN SYNTHASE (CMP-FORMING)"/>
    <property type="match status" value="1"/>
</dbReference>
<keyword evidence="2" id="KW-0444">Lipid biosynthesis</keyword>
<dbReference type="GO" id="GO:0043337">
    <property type="term" value="F:cardiolipin synthase (CMP-forming)"/>
    <property type="evidence" value="ECO:0007669"/>
    <property type="project" value="TreeGrafter"/>
</dbReference>
<evidence type="ECO:0000256" key="5">
    <source>
        <dbReference type="ARBA" id="ARBA00022989"/>
    </source>
</evidence>
<feature type="transmembrane region" description="Helical" evidence="11">
    <location>
        <begin position="75"/>
        <end position="93"/>
    </location>
</feature>
<dbReference type="InterPro" id="IPR000462">
    <property type="entry name" value="CDP-OH_P_trans"/>
</dbReference>
<evidence type="ECO:0000256" key="1">
    <source>
        <dbReference type="ARBA" id="ARBA00004141"/>
    </source>
</evidence>
<dbReference type="GO" id="GO:0016020">
    <property type="term" value="C:membrane"/>
    <property type="evidence" value="ECO:0007669"/>
    <property type="project" value="UniProtKB-SubCell"/>
</dbReference>
<evidence type="ECO:0000256" key="2">
    <source>
        <dbReference type="ARBA" id="ARBA00022516"/>
    </source>
</evidence>
<evidence type="ECO:0000313" key="13">
    <source>
        <dbReference type="Proteomes" id="UP000644660"/>
    </source>
</evidence>
<keyword evidence="7 11" id="KW-0472">Membrane</keyword>
<evidence type="ECO:0000256" key="7">
    <source>
        <dbReference type="ARBA" id="ARBA00023136"/>
    </source>
</evidence>
<feature type="transmembrane region" description="Helical" evidence="11">
    <location>
        <begin position="190"/>
        <end position="208"/>
    </location>
</feature>
<dbReference type="RefSeq" id="XP_041405820.1">
    <property type="nucleotide sequence ID" value="XM_041549886.1"/>
</dbReference>
<dbReference type="InterPro" id="IPR050324">
    <property type="entry name" value="CDP-alcohol_PTase-I"/>
</dbReference>
<feature type="transmembrane region" description="Helical" evidence="11">
    <location>
        <begin position="114"/>
        <end position="132"/>
    </location>
</feature>
<dbReference type="Pfam" id="PF01066">
    <property type="entry name" value="CDP-OH_P_transf"/>
    <property type="match status" value="1"/>
</dbReference>
<dbReference type="GO" id="GO:0005739">
    <property type="term" value="C:mitochondrion"/>
    <property type="evidence" value="ECO:0007669"/>
    <property type="project" value="TreeGrafter"/>
</dbReference>
<keyword evidence="6" id="KW-0443">Lipid metabolism</keyword>
<evidence type="ECO:0000256" key="11">
    <source>
        <dbReference type="SAM" id="Phobius"/>
    </source>
</evidence>
<dbReference type="PROSITE" id="PS00379">
    <property type="entry name" value="CDP_ALCOHOL_P_TRANSF"/>
    <property type="match status" value="1"/>
</dbReference>
<keyword evidence="3 10" id="KW-0808">Transferase</keyword>
<name>A0A8H2VEG3_9SACH</name>
<accession>A0A8H2VEG3</accession>
<evidence type="ECO:0000313" key="12">
    <source>
        <dbReference type="EMBL" id="CAB4253975.1"/>
    </source>
</evidence>
<reference evidence="12 13" key="1">
    <citation type="submission" date="2020-05" db="EMBL/GenBank/DDBJ databases">
        <authorList>
            <person name="Casaregola S."/>
            <person name="Devillers H."/>
            <person name="Grondin C."/>
        </authorList>
    </citation>
    <scope>NUCLEOTIDE SEQUENCE [LARGE SCALE GENOMIC DNA]</scope>
    <source>
        <strain evidence="12 13">CLIB 1767</strain>
    </source>
</reference>
<dbReference type="GO" id="GO:0032049">
    <property type="term" value="P:cardiolipin biosynthetic process"/>
    <property type="evidence" value="ECO:0007669"/>
    <property type="project" value="TreeGrafter"/>
</dbReference>
<dbReference type="AlphaFoldDB" id="A0A8H2VEG3"/>
<comment type="similarity">
    <text evidence="10">Belongs to the CDP-alcohol phosphatidyltransferase class-I family.</text>
</comment>
<dbReference type="InterPro" id="IPR043130">
    <property type="entry name" value="CDP-OH_PTrfase_TM_dom"/>
</dbReference>
<evidence type="ECO:0000256" key="4">
    <source>
        <dbReference type="ARBA" id="ARBA00022692"/>
    </source>
</evidence>
<gene>
    <name evidence="12" type="ORF">KABA2_03S09614</name>
</gene>
<dbReference type="Proteomes" id="UP000644660">
    <property type="component" value="Unassembled WGS sequence"/>
</dbReference>
<evidence type="ECO:0000256" key="9">
    <source>
        <dbReference type="ARBA" id="ARBA00023264"/>
    </source>
</evidence>
<dbReference type="PANTHER" id="PTHR14269">
    <property type="entry name" value="CDP-DIACYLGLYCEROL--GLYCEROL-3-PHOSPHATE 3-PHOSPHATIDYLTRANSFERASE-RELATED"/>
    <property type="match status" value="1"/>
</dbReference>
<keyword evidence="13" id="KW-1185">Reference proteome</keyword>
<keyword evidence="8" id="KW-0594">Phospholipid biosynthesis</keyword>
<evidence type="ECO:0000256" key="10">
    <source>
        <dbReference type="RuleBase" id="RU003750"/>
    </source>
</evidence>
<dbReference type="Gene3D" id="1.20.120.1760">
    <property type="match status" value="1"/>
</dbReference>
<evidence type="ECO:0000256" key="3">
    <source>
        <dbReference type="ARBA" id="ARBA00022679"/>
    </source>
</evidence>
<evidence type="ECO:0000256" key="6">
    <source>
        <dbReference type="ARBA" id="ARBA00023098"/>
    </source>
</evidence>
<evidence type="ECO:0000256" key="8">
    <source>
        <dbReference type="ARBA" id="ARBA00023209"/>
    </source>
</evidence>